<dbReference type="AlphaFoldDB" id="A0A4P9VR99"/>
<dbReference type="Pfam" id="PF07143">
    <property type="entry name" value="CrtC"/>
    <property type="match status" value="1"/>
</dbReference>
<gene>
    <name evidence="2" type="ORF">B9G39_23165</name>
</gene>
<dbReference type="InterPro" id="IPR023374">
    <property type="entry name" value="AttH-like_dom_sf"/>
</dbReference>
<dbReference type="Gene3D" id="2.40.370.10">
    <property type="entry name" value="AttH-like domain"/>
    <property type="match status" value="1"/>
</dbReference>
<dbReference type="EMBL" id="NDXW01000001">
    <property type="protein sequence ID" value="RDH46115.1"/>
    <property type="molecule type" value="Genomic_DNA"/>
</dbReference>
<dbReference type="RefSeq" id="WP_094788927.1">
    <property type="nucleotide sequence ID" value="NZ_NDXW01000001.1"/>
</dbReference>
<dbReference type="InterPro" id="IPR010791">
    <property type="entry name" value="AttH_dom"/>
</dbReference>
<evidence type="ECO:0000313" key="3">
    <source>
        <dbReference type="Proteomes" id="UP000257039"/>
    </source>
</evidence>
<accession>A0A4P9VR99</accession>
<sequence length="388" mass="43783">MKLTIHLTLLLLLVLGFISNIFADSNPYLGTSIEDFQKEGVSPNKIEAWEDGLRTTTEPGTYEWWYFDGHMEDGTKVVVVYYTKSLYRPMDPFTPSISITITSPEGDVYYKYKAFTAKSAFFATDKCDIRVGGNAVSGDLTNYQIYASIDDLAVDLNLRRMVPSWRPGNGHVYFGEEKTQKYFAWLPSVPNGEMTGTISYNGETHSVQGSGYHDHNWGNAALSSLLKNWWWTRVQVDDYTLIGAELRTRDEYGDIKLPLFAAITPEQIIADKAFENTTMELKESNFAIHPDPGSNELIARQLNFNYEQEDKLIVNLDLQLNEMIGSKDLLKLSTLSDEEIAAAKKAGASPWYTRFSSTATINIIERLNKGFSFVTADGFAVTEKMDFE</sequence>
<evidence type="ECO:0000313" key="2">
    <source>
        <dbReference type="EMBL" id="RDH46115.1"/>
    </source>
</evidence>
<name>A0A4P9VR99_9GAMM</name>
<comment type="caution">
    <text evidence="2">The sequence shown here is derived from an EMBL/GenBank/DDBJ whole genome shotgun (WGS) entry which is preliminary data.</text>
</comment>
<protein>
    <recommendedName>
        <fullName evidence="1">AttH domain-containing protein</fullName>
    </recommendedName>
</protein>
<feature type="domain" description="AttH" evidence="1">
    <location>
        <begin position="63"/>
        <end position="219"/>
    </location>
</feature>
<evidence type="ECO:0000259" key="1">
    <source>
        <dbReference type="Pfam" id="PF07143"/>
    </source>
</evidence>
<organism evidence="2 3">
    <name type="scientific">Zooshikella ganghwensis</name>
    <dbReference type="NCBI Taxonomy" id="202772"/>
    <lineage>
        <taxon>Bacteria</taxon>
        <taxon>Pseudomonadati</taxon>
        <taxon>Pseudomonadota</taxon>
        <taxon>Gammaproteobacteria</taxon>
        <taxon>Oceanospirillales</taxon>
        <taxon>Zooshikellaceae</taxon>
        <taxon>Zooshikella</taxon>
    </lineage>
</organism>
<proteinExistence type="predicted"/>
<keyword evidence="3" id="KW-1185">Reference proteome</keyword>
<dbReference type="SUPFAM" id="SSF159245">
    <property type="entry name" value="AttH-like"/>
    <property type="match status" value="1"/>
</dbReference>
<reference evidence="2 3" key="1">
    <citation type="submission" date="2017-04" db="EMBL/GenBank/DDBJ databases">
        <title>Draft genome sequence of Zooshikella ganghwensis VG4 isolated from Red Sea sediments.</title>
        <authorList>
            <person name="Rehman Z."/>
            <person name="Alam I."/>
            <person name="Kamau A."/>
            <person name="Bajic V."/>
            <person name="Leiknes T."/>
        </authorList>
    </citation>
    <scope>NUCLEOTIDE SEQUENCE [LARGE SCALE GENOMIC DNA]</scope>
    <source>
        <strain evidence="2 3">VG4</strain>
    </source>
</reference>
<dbReference type="Proteomes" id="UP000257039">
    <property type="component" value="Unassembled WGS sequence"/>
</dbReference>